<dbReference type="PROSITE" id="PS50152">
    <property type="entry name" value="25A_SYNTH_3"/>
    <property type="match status" value="1"/>
</dbReference>
<keyword evidence="5" id="KW-0804">Transcription</keyword>
<dbReference type="OrthoDB" id="5775647at2759"/>
<sequence length="381" mass="42363">MPRIPFQKSPYLSRYRGMRPNSYMAHMPFDPICCSAIFPGADVPQENERLSKLLMDSHSQLTPSLGEQQAVATLVAKVVEYLESIALEKGHSQIGRIEEIRVVGSYKEGTMLAGHCLADVVVLLRNSPTFEMARNISLLLKQKFLDKEIEEPEEPLEIIHQPYGFDLEYLGVCIRVAFAIQNFSAISNTETGLHISSPDQRVAHAAIVHARWAEERAAHANVKALIRLLKDLRRRFVGFNHLTPWQVDLLAFHAVMQNPMNAPLSLSVAFRRVIQILAAGLFLPGSTGIIDPCEPQNRRVHVSLNLIQQDELCCAAQTVCKILNLEKSSILFSNMHPARPITLAELVEAANALPGEKIALPEPICLESHSTTTTTESMVVP</sequence>
<dbReference type="Gene3D" id="1.10.1410.40">
    <property type="match status" value="1"/>
</dbReference>
<evidence type="ECO:0000256" key="1">
    <source>
        <dbReference type="ARBA" id="ARBA00004123"/>
    </source>
</evidence>
<keyword evidence="6" id="KW-0539">Nucleus</keyword>
<dbReference type="SMART" id="SM00572">
    <property type="entry name" value="DZF"/>
    <property type="match status" value="1"/>
</dbReference>
<dbReference type="PANTHER" id="PTHR46447:SF1">
    <property type="entry name" value="INTERLEUKIN ENHANCER-BINDING FACTOR 2"/>
    <property type="match status" value="1"/>
</dbReference>
<dbReference type="InterPro" id="IPR049401">
    <property type="entry name" value="DZF_dom_N"/>
</dbReference>
<dbReference type="AlphaFoldDB" id="A0A068YE04"/>
<evidence type="ECO:0000313" key="9">
    <source>
        <dbReference type="Proteomes" id="UP000017246"/>
    </source>
</evidence>
<dbReference type="InterPro" id="IPR043519">
    <property type="entry name" value="NT_sf"/>
</dbReference>
<evidence type="ECO:0000256" key="6">
    <source>
        <dbReference type="ARBA" id="ARBA00023242"/>
    </source>
</evidence>
<keyword evidence="3" id="KW-0238">DNA-binding</keyword>
<keyword evidence="9" id="KW-1185">Reference proteome</keyword>
<reference evidence="8" key="2">
    <citation type="submission" date="2015-11" db="EMBL/GenBank/DDBJ databases">
        <authorList>
            <person name="Zhang Y."/>
            <person name="Guo Z."/>
        </authorList>
    </citation>
    <scope>NUCLEOTIDE SEQUENCE</scope>
</reference>
<dbReference type="GO" id="GO:0045893">
    <property type="term" value="P:positive regulation of DNA-templated transcription"/>
    <property type="evidence" value="ECO:0007669"/>
    <property type="project" value="TreeGrafter"/>
</dbReference>
<evidence type="ECO:0000256" key="3">
    <source>
        <dbReference type="ARBA" id="ARBA00023125"/>
    </source>
</evidence>
<gene>
    <name evidence="8" type="ORF">EmuJ_000817200</name>
</gene>
<reference evidence="8" key="1">
    <citation type="journal article" date="2013" name="Nature">
        <title>The genomes of four tapeworm species reveal adaptations to parasitism.</title>
        <authorList>
            <person name="Tsai I.J."/>
            <person name="Zarowiecki M."/>
            <person name="Holroyd N."/>
            <person name="Garciarrubio A."/>
            <person name="Sanchez-Flores A."/>
            <person name="Brooks K.L."/>
            <person name="Tracey A."/>
            <person name="Bobes R.J."/>
            <person name="Fragoso G."/>
            <person name="Sciutto E."/>
            <person name="Aslett M."/>
            <person name="Beasley H."/>
            <person name="Bennett H.M."/>
            <person name="Cai J."/>
            <person name="Camicia F."/>
            <person name="Clark R."/>
            <person name="Cucher M."/>
            <person name="De Silva N."/>
            <person name="Day T.A."/>
            <person name="Deplazes P."/>
            <person name="Estrada K."/>
            <person name="Fernandez C."/>
            <person name="Holland P.W."/>
            <person name="Hou J."/>
            <person name="Hu S."/>
            <person name="Huckvale T."/>
            <person name="Hung S.S."/>
            <person name="Kamenetzky L."/>
            <person name="Keane J.A."/>
            <person name="Kiss F."/>
            <person name="Koziol U."/>
            <person name="Lambert O."/>
            <person name="Liu K."/>
            <person name="Luo X."/>
            <person name="Luo Y."/>
            <person name="Macchiaroli N."/>
            <person name="Nichol S."/>
            <person name="Paps J."/>
            <person name="Parkinson J."/>
            <person name="Pouchkina-Stantcheva N."/>
            <person name="Riddiford N."/>
            <person name="Rosenzvit M."/>
            <person name="Salinas G."/>
            <person name="Wasmuth J.D."/>
            <person name="Zamanian M."/>
            <person name="Zheng Y."/>
            <person name="Cai X."/>
            <person name="Soberon X."/>
            <person name="Olson P.D."/>
            <person name="Laclette J.P."/>
            <person name="Brehm K."/>
            <person name="Berriman M."/>
            <person name="Garciarrubio A."/>
            <person name="Bobes R.J."/>
            <person name="Fragoso G."/>
            <person name="Sanchez-Flores A."/>
            <person name="Estrada K."/>
            <person name="Cevallos M.A."/>
            <person name="Morett E."/>
            <person name="Gonzalez V."/>
            <person name="Portillo T."/>
            <person name="Ochoa-Leyva A."/>
            <person name="Jose M.V."/>
            <person name="Sciutto E."/>
            <person name="Landa A."/>
            <person name="Jimenez L."/>
            <person name="Valdes V."/>
            <person name="Carrero J.C."/>
            <person name="Larralde C."/>
            <person name="Morales-Montor J."/>
            <person name="Limon-Lason J."/>
            <person name="Soberon X."/>
            <person name="Laclette J.P."/>
        </authorList>
    </citation>
    <scope>NUCLEOTIDE SEQUENCE [LARGE SCALE GENOMIC DNA]</scope>
</reference>
<evidence type="ECO:0000259" key="7">
    <source>
        <dbReference type="PROSITE" id="PS51703"/>
    </source>
</evidence>
<dbReference type="PROSITE" id="PS51703">
    <property type="entry name" value="DZF"/>
    <property type="match status" value="1"/>
</dbReference>
<dbReference type="SUPFAM" id="SSF81301">
    <property type="entry name" value="Nucleotidyltransferase"/>
    <property type="match status" value="1"/>
</dbReference>
<dbReference type="Gene3D" id="3.30.460.10">
    <property type="entry name" value="Beta Polymerase, domain 2"/>
    <property type="match status" value="1"/>
</dbReference>
<dbReference type="Pfam" id="PF20965">
    <property type="entry name" value="DZF_C"/>
    <property type="match status" value="1"/>
</dbReference>
<dbReference type="STRING" id="6211.A0A068YE04"/>
<dbReference type="eggNOG" id="KOG3793">
    <property type="taxonomic scope" value="Eukaryota"/>
</dbReference>
<accession>A0A068YE04</accession>
<dbReference type="GO" id="GO:0003677">
    <property type="term" value="F:DNA binding"/>
    <property type="evidence" value="ECO:0007669"/>
    <property type="project" value="UniProtKB-KW"/>
</dbReference>
<proteinExistence type="predicted"/>
<dbReference type="GO" id="GO:0071013">
    <property type="term" value="C:catalytic step 2 spliceosome"/>
    <property type="evidence" value="ECO:0007669"/>
    <property type="project" value="TreeGrafter"/>
</dbReference>
<dbReference type="Pfam" id="PF07528">
    <property type="entry name" value="DZF_N"/>
    <property type="match status" value="1"/>
</dbReference>
<organism evidence="8 9">
    <name type="scientific">Echinococcus multilocularis</name>
    <name type="common">Fox tapeworm</name>
    <dbReference type="NCBI Taxonomy" id="6211"/>
    <lineage>
        <taxon>Eukaryota</taxon>
        <taxon>Metazoa</taxon>
        <taxon>Spiralia</taxon>
        <taxon>Lophotrochozoa</taxon>
        <taxon>Platyhelminthes</taxon>
        <taxon>Cestoda</taxon>
        <taxon>Eucestoda</taxon>
        <taxon>Cyclophyllidea</taxon>
        <taxon>Taeniidae</taxon>
        <taxon>Echinococcus</taxon>
    </lineage>
</organism>
<keyword evidence="2" id="KW-0805">Transcription regulation</keyword>
<evidence type="ECO:0000256" key="2">
    <source>
        <dbReference type="ARBA" id="ARBA00023015"/>
    </source>
</evidence>
<dbReference type="EMBL" id="LN902841">
    <property type="protein sequence ID" value="CDS40577.1"/>
    <property type="molecule type" value="Genomic_DNA"/>
</dbReference>
<keyword evidence="4" id="KW-0010">Activator</keyword>
<evidence type="ECO:0000313" key="8">
    <source>
        <dbReference type="EMBL" id="CDS40577.1"/>
    </source>
</evidence>
<dbReference type="GO" id="GO:0003725">
    <property type="term" value="F:double-stranded RNA binding"/>
    <property type="evidence" value="ECO:0007669"/>
    <property type="project" value="TreeGrafter"/>
</dbReference>
<dbReference type="InterPro" id="IPR049402">
    <property type="entry name" value="DZF_dom_C"/>
</dbReference>
<feature type="domain" description="DZF" evidence="7">
    <location>
        <begin position="19"/>
        <end position="364"/>
    </location>
</feature>
<protein>
    <submittedName>
        <fullName evidence="8">Interleukin enhancer binding factor 2</fullName>
    </submittedName>
</protein>
<comment type="subcellular location">
    <subcellularLocation>
        <location evidence="1">Nucleus</location>
    </subcellularLocation>
</comment>
<evidence type="ECO:0000256" key="5">
    <source>
        <dbReference type="ARBA" id="ARBA00023163"/>
    </source>
</evidence>
<dbReference type="InterPro" id="IPR052134">
    <property type="entry name" value="ILF2"/>
</dbReference>
<dbReference type="OMA" id="LEPEIHM"/>
<evidence type="ECO:0000256" key="4">
    <source>
        <dbReference type="ARBA" id="ARBA00023159"/>
    </source>
</evidence>
<dbReference type="PANTHER" id="PTHR46447">
    <property type="entry name" value="INTERLEUKIN ENHANCER-BINDING FACTOR"/>
    <property type="match status" value="1"/>
</dbReference>
<dbReference type="Proteomes" id="UP000017246">
    <property type="component" value="Unassembled WGS sequence"/>
</dbReference>
<name>A0A068YE04_ECHMU</name>
<dbReference type="InterPro" id="IPR006561">
    <property type="entry name" value="DZF_dom"/>
</dbReference>